<dbReference type="RefSeq" id="WP_106929040.1">
    <property type="nucleotide sequence ID" value="NZ_PYFT01000001.1"/>
</dbReference>
<organism evidence="1 2">
    <name type="scientific">Adhaeribacter arboris</name>
    <dbReference type="NCBI Taxonomy" id="2072846"/>
    <lineage>
        <taxon>Bacteria</taxon>
        <taxon>Pseudomonadati</taxon>
        <taxon>Bacteroidota</taxon>
        <taxon>Cytophagia</taxon>
        <taxon>Cytophagales</taxon>
        <taxon>Hymenobacteraceae</taxon>
        <taxon>Adhaeribacter</taxon>
    </lineage>
</organism>
<proteinExistence type="predicted"/>
<sequence length="92" mass="10638">MGISKKEENGQTIYTIAGMPHLTENTLAALVEFLDQVPDCNYLLNYLANLEATALIYDPGSRDKWEHEFDQMQFLRNFLMQLRQYQHPGSSL</sequence>
<evidence type="ECO:0000313" key="2">
    <source>
        <dbReference type="Proteomes" id="UP000240357"/>
    </source>
</evidence>
<dbReference type="Proteomes" id="UP000240357">
    <property type="component" value="Unassembled WGS sequence"/>
</dbReference>
<name>A0A2T2YEN1_9BACT</name>
<reference evidence="1 2" key="1">
    <citation type="submission" date="2018-03" db="EMBL/GenBank/DDBJ databases">
        <title>Adhaeribacter sp. HMF7605 Genome sequencing and assembly.</title>
        <authorList>
            <person name="Kang H."/>
            <person name="Kang J."/>
            <person name="Cha I."/>
            <person name="Kim H."/>
            <person name="Joh K."/>
        </authorList>
    </citation>
    <scope>NUCLEOTIDE SEQUENCE [LARGE SCALE GENOMIC DNA]</scope>
    <source>
        <strain evidence="1 2">HMF7605</strain>
    </source>
</reference>
<comment type="caution">
    <text evidence="1">The sequence shown here is derived from an EMBL/GenBank/DDBJ whole genome shotgun (WGS) entry which is preliminary data.</text>
</comment>
<keyword evidence="2" id="KW-1185">Reference proteome</keyword>
<accession>A0A2T2YEN1</accession>
<dbReference type="EMBL" id="PYFT01000001">
    <property type="protein sequence ID" value="PSR53918.1"/>
    <property type="molecule type" value="Genomic_DNA"/>
</dbReference>
<evidence type="ECO:0000313" key="1">
    <source>
        <dbReference type="EMBL" id="PSR53918.1"/>
    </source>
</evidence>
<gene>
    <name evidence="1" type="ORF">AHMF7605_10510</name>
</gene>
<protein>
    <submittedName>
        <fullName evidence="1">Uncharacterized protein</fullName>
    </submittedName>
</protein>
<dbReference type="AlphaFoldDB" id="A0A2T2YEN1"/>